<dbReference type="GO" id="GO:0043022">
    <property type="term" value="F:ribosome binding"/>
    <property type="evidence" value="ECO:0007669"/>
    <property type="project" value="InterPro"/>
</dbReference>
<dbReference type="Pfam" id="PF00226">
    <property type="entry name" value="DnaJ"/>
    <property type="match status" value="1"/>
</dbReference>
<dbReference type="GO" id="GO:0030544">
    <property type="term" value="F:Hsp70 protein binding"/>
    <property type="evidence" value="ECO:0007669"/>
    <property type="project" value="InterPro"/>
</dbReference>
<dbReference type="AlphaFoldDB" id="L1J4U4"/>
<organism evidence="7">
    <name type="scientific">Guillardia theta (strain CCMP2712)</name>
    <name type="common">Cryptophyte</name>
    <dbReference type="NCBI Taxonomy" id="905079"/>
    <lineage>
        <taxon>Eukaryota</taxon>
        <taxon>Cryptophyceae</taxon>
        <taxon>Pyrenomonadales</taxon>
        <taxon>Geminigeraceae</taxon>
        <taxon>Guillardia</taxon>
    </lineage>
</organism>
<evidence type="ECO:0000256" key="3">
    <source>
        <dbReference type="SAM" id="MobiDB-lite"/>
    </source>
</evidence>
<gene>
    <name evidence="7" type="ORF">GUITHDRAFT_73325</name>
</gene>
<accession>L1J4U4</accession>
<dbReference type="CDD" id="cd06257">
    <property type="entry name" value="DnaJ"/>
    <property type="match status" value="1"/>
</dbReference>
<feature type="region of interest" description="Disordered" evidence="3">
    <location>
        <begin position="40"/>
        <end position="96"/>
    </location>
</feature>
<dbReference type="OMA" id="SFWYDFD"/>
<dbReference type="SUPFAM" id="SSF46689">
    <property type="entry name" value="Homeodomain-like"/>
    <property type="match status" value="2"/>
</dbReference>
<dbReference type="Proteomes" id="UP000011087">
    <property type="component" value="Unassembled WGS sequence"/>
</dbReference>
<dbReference type="InterPro" id="IPR036869">
    <property type="entry name" value="J_dom_sf"/>
</dbReference>
<dbReference type="STRING" id="905079.L1J4U4"/>
<dbReference type="GO" id="GO:0006450">
    <property type="term" value="P:regulation of translational fidelity"/>
    <property type="evidence" value="ECO:0007669"/>
    <property type="project" value="InterPro"/>
</dbReference>
<dbReference type="SMART" id="SM00717">
    <property type="entry name" value="SANT"/>
    <property type="match status" value="2"/>
</dbReference>
<comment type="subcellular location">
    <subcellularLocation>
        <location evidence="1">Cytoplasm</location>
        <location evidence="1">Cytosol</location>
    </subcellularLocation>
</comment>
<dbReference type="EMBL" id="JH993012">
    <property type="protein sequence ID" value="EKX43149.1"/>
    <property type="molecule type" value="Genomic_DNA"/>
</dbReference>
<name>L1J4U4_GUITC</name>
<reference evidence="7 9" key="1">
    <citation type="journal article" date="2012" name="Nature">
        <title>Algal genomes reveal evolutionary mosaicism and the fate of nucleomorphs.</title>
        <authorList>
            <consortium name="DOE Joint Genome Institute"/>
            <person name="Curtis B.A."/>
            <person name="Tanifuji G."/>
            <person name="Burki F."/>
            <person name="Gruber A."/>
            <person name="Irimia M."/>
            <person name="Maruyama S."/>
            <person name="Arias M.C."/>
            <person name="Ball S.G."/>
            <person name="Gile G.H."/>
            <person name="Hirakawa Y."/>
            <person name="Hopkins J.F."/>
            <person name="Kuo A."/>
            <person name="Rensing S.A."/>
            <person name="Schmutz J."/>
            <person name="Symeonidi A."/>
            <person name="Elias M."/>
            <person name="Eveleigh R.J."/>
            <person name="Herman E.K."/>
            <person name="Klute M.J."/>
            <person name="Nakayama T."/>
            <person name="Obornik M."/>
            <person name="Reyes-Prieto A."/>
            <person name="Armbrust E.V."/>
            <person name="Aves S.J."/>
            <person name="Beiko R.G."/>
            <person name="Coutinho P."/>
            <person name="Dacks J.B."/>
            <person name="Durnford D.G."/>
            <person name="Fast N.M."/>
            <person name="Green B.R."/>
            <person name="Grisdale C.J."/>
            <person name="Hempel F."/>
            <person name="Henrissat B."/>
            <person name="Hoppner M.P."/>
            <person name="Ishida K."/>
            <person name="Kim E."/>
            <person name="Koreny L."/>
            <person name="Kroth P.G."/>
            <person name="Liu Y."/>
            <person name="Malik S.B."/>
            <person name="Maier U.G."/>
            <person name="McRose D."/>
            <person name="Mock T."/>
            <person name="Neilson J.A."/>
            <person name="Onodera N.T."/>
            <person name="Poole A.M."/>
            <person name="Pritham E.J."/>
            <person name="Richards T.A."/>
            <person name="Rocap G."/>
            <person name="Roy S.W."/>
            <person name="Sarai C."/>
            <person name="Schaack S."/>
            <person name="Shirato S."/>
            <person name="Slamovits C.H."/>
            <person name="Spencer D.F."/>
            <person name="Suzuki S."/>
            <person name="Worden A.Z."/>
            <person name="Zauner S."/>
            <person name="Barry K."/>
            <person name="Bell C."/>
            <person name="Bharti A.K."/>
            <person name="Crow J.A."/>
            <person name="Grimwood J."/>
            <person name="Kramer R."/>
            <person name="Lindquist E."/>
            <person name="Lucas S."/>
            <person name="Salamov A."/>
            <person name="McFadden G.I."/>
            <person name="Lane C.E."/>
            <person name="Keeling P.J."/>
            <person name="Gray M.W."/>
            <person name="Grigoriev I.V."/>
            <person name="Archibald J.M."/>
        </authorList>
    </citation>
    <scope>NUCLEOTIDE SEQUENCE</scope>
    <source>
        <strain evidence="7 9">CCMP2712</strain>
    </source>
</reference>
<feature type="region of interest" description="Disordered" evidence="3">
    <location>
        <begin position="296"/>
        <end position="325"/>
    </location>
</feature>
<feature type="compositionally biased region" description="Basic and acidic residues" evidence="3">
    <location>
        <begin position="69"/>
        <end position="81"/>
    </location>
</feature>
<dbReference type="eggNOG" id="KOG0724">
    <property type="taxonomic scope" value="Eukaryota"/>
</dbReference>
<dbReference type="RefSeq" id="XP_005830129.1">
    <property type="nucleotide sequence ID" value="XM_005830072.1"/>
</dbReference>
<dbReference type="EnsemblProtists" id="EKX43149">
    <property type="protein sequence ID" value="EKX43149"/>
    <property type="gene ID" value="GUITHDRAFT_73325"/>
</dbReference>
<dbReference type="Gene3D" id="1.10.10.60">
    <property type="entry name" value="Homeodomain-like"/>
    <property type="match status" value="2"/>
</dbReference>
<evidence type="ECO:0000259" key="5">
    <source>
        <dbReference type="PROSITE" id="PS50090"/>
    </source>
</evidence>
<dbReference type="InterPro" id="IPR017930">
    <property type="entry name" value="Myb_dom"/>
</dbReference>
<dbReference type="PROSITE" id="PS51294">
    <property type="entry name" value="HTH_MYB"/>
    <property type="match status" value="1"/>
</dbReference>
<feature type="compositionally biased region" description="Basic and acidic residues" evidence="3">
    <location>
        <begin position="221"/>
        <end position="265"/>
    </location>
</feature>
<proteinExistence type="predicted"/>
<keyword evidence="9" id="KW-1185">Reference proteome</keyword>
<sequence>MDDKEDLYRMLGLQDLRWRASQQDIKKAYRQCVLKYHPDKLNQQEASKESGDQSLEEALSNAMAVLSDPQKRRAYDSKDMQADIDDSVPADKKPKDDEDFFKTWGPVLDRNARWSLKPLPSLGDAKTPIETVLEVYEAWFNFESWRDFTNDIEEAFDLDEASCREERRWMERQNKKQAEKLKKDETRRINMIIETCHKWDPRIQKYKEDLKNAKKASKQAKYADQRKAEEEAKKRAEEEAAAKKKAEEEEAERRKIEKEAKDAAKKSLKRARKALRDAAETAGLDGIASVKVQEACEASDKEEAGDSLLAQLKQKKEGSKERKWSREEMDLLHKALIRYPAGTSERWTKIAQSIGTRSDAECQRKCHELKNNFSANAAGMSVDADPAAESDWSVEQQRALEAAMAEFKSSTLEAKEKWKAIAEKVPGKSDKDCIRRVKEIKAMLANKGSA</sequence>
<dbReference type="PRINTS" id="PR00625">
    <property type="entry name" value="JDOMAIN"/>
</dbReference>
<dbReference type="InterPro" id="IPR044634">
    <property type="entry name" value="Zuotin/DnaJC2"/>
</dbReference>
<dbReference type="SMART" id="SM00271">
    <property type="entry name" value="DnaJ"/>
    <property type="match status" value="1"/>
</dbReference>
<evidence type="ECO:0000313" key="8">
    <source>
        <dbReference type="EnsemblProtists" id="EKX43149"/>
    </source>
</evidence>
<dbReference type="Pfam" id="PF23082">
    <property type="entry name" value="Myb_DNA-binding_2"/>
    <property type="match status" value="1"/>
</dbReference>
<reference evidence="8" key="3">
    <citation type="submission" date="2015-06" db="UniProtKB">
        <authorList>
            <consortium name="EnsemblProtists"/>
        </authorList>
    </citation>
    <scope>IDENTIFICATION</scope>
</reference>
<dbReference type="PROSITE" id="PS50090">
    <property type="entry name" value="MYB_LIKE"/>
    <property type="match status" value="2"/>
</dbReference>
<feature type="domain" description="HTH myb-type" evidence="6">
    <location>
        <begin position="316"/>
        <end position="374"/>
    </location>
</feature>
<dbReference type="InterPro" id="IPR054076">
    <property type="entry name" value="ZUO1-like_ZHD"/>
</dbReference>
<feature type="domain" description="J" evidence="4">
    <location>
        <begin position="6"/>
        <end position="79"/>
    </location>
</feature>
<evidence type="ECO:0000259" key="4">
    <source>
        <dbReference type="PROSITE" id="PS50076"/>
    </source>
</evidence>
<evidence type="ECO:0000259" key="6">
    <source>
        <dbReference type="PROSITE" id="PS51294"/>
    </source>
</evidence>
<dbReference type="InterPro" id="IPR009057">
    <property type="entry name" value="Homeodomain-like_sf"/>
</dbReference>
<feature type="compositionally biased region" description="Basic and acidic residues" evidence="3">
    <location>
        <begin position="314"/>
        <end position="325"/>
    </location>
</feature>
<feature type="compositionally biased region" description="Basic and acidic residues" evidence="3">
    <location>
        <begin position="40"/>
        <end position="51"/>
    </location>
</feature>
<dbReference type="InterPro" id="IPR001005">
    <property type="entry name" value="SANT/Myb"/>
</dbReference>
<protein>
    <recommendedName>
        <fullName evidence="2">DnaJ homolog subfamily C member 2</fullName>
    </recommendedName>
</protein>
<dbReference type="PANTHER" id="PTHR43999">
    <property type="entry name" value="DNAJ HOMOLOG SUBFAMILY C MEMBER 2"/>
    <property type="match status" value="1"/>
</dbReference>
<evidence type="ECO:0000256" key="1">
    <source>
        <dbReference type="ARBA" id="ARBA00004514"/>
    </source>
</evidence>
<dbReference type="HOGENOM" id="CLU_019916_0_0_1"/>
<dbReference type="KEGG" id="gtt:GUITHDRAFT_73325"/>
<feature type="domain" description="Myb-like" evidence="5">
    <location>
        <begin position="384"/>
        <end position="441"/>
    </location>
</feature>
<evidence type="ECO:0000313" key="7">
    <source>
        <dbReference type="EMBL" id="EKX43149.1"/>
    </source>
</evidence>
<evidence type="ECO:0000313" key="9">
    <source>
        <dbReference type="Proteomes" id="UP000011087"/>
    </source>
</evidence>
<dbReference type="GO" id="GO:0051083">
    <property type="term" value="P:'de novo' cotranslational protein folding"/>
    <property type="evidence" value="ECO:0007669"/>
    <property type="project" value="InterPro"/>
</dbReference>
<dbReference type="SUPFAM" id="SSF46565">
    <property type="entry name" value="Chaperone J-domain"/>
    <property type="match status" value="1"/>
</dbReference>
<dbReference type="OrthoDB" id="1690618at2759"/>
<dbReference type="PROSITE" id="PS50076">
    <property type="entry name" value="DNAJ_2"/>
    <property type="match status" value="1"/>
</dbReference>
<dbReference type="GeneID" id="17299732"/>
<dbReference type="InterPro" id="IPR001623">
    <property type="entry name" value="DnaJ_domain"/>
</dbReference>
<feature type="region of interest" description="Disordered" evidence="3">
    <location>
        <begin position="214"/>
        <end position="276"/>
    </location>
</feature>
<dbReference type="Gene3D" id="1.10.287.110">
    <property type="entry name" value="DnaJ domain"/>
    <property type="match status" value="1"/>
</dbReference>
<feature type="domain" description="Myb-like" evidence="5">
    <location>
        <begin position="316"/>
        <end position="365"/>
    </location>
</feature>
<dbReference type="PANTHER" id="PTHR43999:SF1">
    <property type="entry name" value="DNAJ HOMOLOG SUBFAMILY C MEMBER 2"/>
    <property type="match status" value="1"/>
</dbReference>
<dbReference type="GO" id="GO:0005829">
    <property type="term" value="C:cytosol"/>
    <property type="evidence" value="ECO:0007669"/>
    <property type="project" value="UniProtKB-SubCell"/>
</dbReference>
<dbReference type="Pfam" id="PF21884">
    <property type="entry name" value="ZUO1-like_ZHD"/>
    <property type="match status" value="1"/>
</dbReference>
<dbReference type="Pfam" id="PF00249">
    <property type="entry name" value="Myb_DNA-binding"/>
    <property type="match status" value="1"/>
</dbReference>
<evidence type="ECO:0000256" key="2">
    <source>
        <dbReference type="ARBA" id="ARBA00014469"/>
    </source>
</evidence>
<dbReference type="CDD" id="cd00167">
    <property type="entry name" value="SANT"/>
    <property type="match status" value="2"/>
</dbReference>
<reference evidence="9" key="2">
    <citation type="submission" date="2012-11" db="EMBL/GenBank/DDBJ databases">
        <authorList>
            <person name="Kuo A."/>
            <person name="Curtis B.A."/>
            <person name="Tanifuji G."/>
            <person name="Burki F."/>
            <person name="Gruber A."/>
            <person name="Irimia M."/>
            <person name="Maruyama S."/>
            <person name="Arias M.C."/>
            <person name="Ball S.G."/>
            <person name="Gile G.H."/>
            <person name="Hirakawa Y."/>
            <person name="Hopkins J.F."/>
            <person name="Rensing S.A."/>
            <person name="Schmutz J."/>
            <person name="Symeonidi A."/>
            <person name="Elias M."/>
            <person name="Eveleigh R.J."/>
            <person name="Herman E.K."/>
            <person name="Klute M.J."/>
            <person name="Nakayama T."/>
            <person name="Obornik M."/>
            <person name="Reyes-Prieto A."/>
            <person name="Armbrust E.V."/>
            <person name="Aves S.J."/>
            <person name="Beiko R.G."/>
            <person name="Coutinho P."/>
            <person name="Dacks J.B."/>
            <person name="Durnford D.G."/>
            <person name="Fast N.M."/>
            <person name="Green B.R."/>
            <person name="Grisdale C."/>
            <person name="Hempe F."/>
            <person name="Henrissat B."/>
            <person name="Hoppner M.P."/>
            <person name="Ishida K.-I."/>
            <person name="Kim E."/>
            <person name="Koreny L."/>
            <person name="Kroth P.G."/>
            <person name="Liu Y."/>
            <person name="Malik S.-B."/>
            <person name="Maier U.G."/>
            <person name="McRose D."/>
            <person name="Mock T."/>
            <person name="Neilson J.A."/>
            <person name="Onodera N.T."/>
            <person name="Poole A.M."/>
            <person name="Pritham E.J."/>
            <person name="Richards T.A."/>
            <person name="Rocap G."/>
            <person name="Roy S.W."/>
            <person name="Sarai C."/>
            <person name="Schaack S."/>
            <person name="Shirato S."/>
            <person name="Slamovits C.H."/>
            <person name="Spencer D.F."/>
            <person name="Suzuki S."/>
            <person name="Worden A.Z."/>
            <person name="Zauner S."/>
            <person name="Barry K."/>
            <person name="Bell C."/>
            <person name="Bharti A.K."/>
            <person name="Crow J.A."/>
            <person name="Grimwood J."/>
            <person name="Kramer R."/>
            <person name="Lindquist E."/>
            <person name="Lucas S."/>
            <person name="Salamov A."/>
            <person name="McFadden G.I."/>
            <person name="Lane C.E."/>
            <person name="Keeling P.J."/>
            <person name="Gray M.W."/>
            <person name="Grigoriev I.V."/>
            <person name="Archibald J.M."/>
        </authorList>
    </citation>
    <scope>NUCLEOTIDE SEQUENCE</scope>
    <source>
        <strain evidence="9">CCMP2712</strain>
    </source>
</reference>
<dbReference type="PaxDb" id="55529-EKX43149"/>